<feature type="region of interest" description="Disordered" evidence="4">
    <location>
        <begin position="624"/>
        <end position="670"/>
    </location>
</feature>
<dbReference type="InParanoid" id="G8ZLD2"/>
<feature type="compositionally biased region" description="Polar residues" evidence="4">
    <location>
        <begin position="404"/>
        <end position="413"/>
    </location>
</feature>
<keyword evidence="2 3" id="KW-0694">RNA-binding</keyword>
<reference evidence="6 7" key="1">
    <citation type="journal article" date="2011" name="Proc. Natl. Acad. Sci. U.S.A.">
        <title>Evolutionary erosion of yeast sex chromosomes by mating-type switching accidents.</title>
        <authorList>
            <person name="Gordon J.L."/>
            <person name="Armisen D."/>
            <person name="Proux-Wera E."/>
            <person name="Oheigeartaigh S.S."/>
            <person name="Byrne K.P."/>
            <person name="Wolfe K.H."/>
        </authorList>
    </citation>
    <scope>NUCLEOTIDE SEQUENCE [LARGE SCALE GENOMIC DNA]</scope>
    <source>
        <strain evidence="7">ATCC 10662 / CBS 1146 / NBRC 0425 / NCYC 2629 / NRRL Y-866</strain>
    </source>
</reference>
<feature type="compositionally biased region" description="Polar residues" evidence="4">
    <location>
        <begin position="345"/>
        <end position="354"/>
    </location>
</feature>
<dbReference type="EMBL" id="HE616742">
    <property type="protein sequence ID" value="CCE89426.1"/>
    <property type="molecule type" value="Genomic_DNA"/>
</dbReference>
<dbReference type="Proteomes" id="UP000005627">
    <property type="component" value="Chromosome 1"/>
</dbReference>
<feature type="region of interest" description="Disordered" evidence="4">
    <location>
        <begin position="49"/>
        <end position="78"/>
    </location>
</feature>
<feature type="region of interest" description="Disordered" evidence="4">
    <location>
        <begin position="245"/>
        <end position="320"/>
    </location>
</feature>
<feature type="compositionally biased region" description="Low complexity" evidence="4">
    <location>
        <begin position="385"/>
        <end position="397"/>
    </location>
</feature>
<evidence type="ECO:0000256" key="1">
    <source>
        <dbReference type="ARBA" id="ARBA00022553"/>
    </source>
</evidence>
<gene>
    <name evidence="6" type="primary">TDEL0A00940</name>
    <name evidence="6" type="ORF">TDEL_0A00940</name>
</gene>
<dbReference type="FunFam" id="3.30.70.330:FF:000089">
    <property type="entry name" value="RNA binding protein"/>
    <property type="match status" value="1"/>
</dbReference>
<feature type="compositionally biased region" description="Low complexity" evidence="4">
    <location>
        <begin position="452"/>
        <end position="478"/>
    </location>
</feature>
<dbReference type="InterPro" id="IPR000504">
    <property type="entry name" value="RRM_dom"/>
</dbReference>
<dbReference type="FunCoup" id="G8ZLD2">
    <property type="interactions" value="181"/>
</dbReference>
<dbReference type="KEGG" id="tdl:TDEL_0A00940"/>
<dbReference type="InterPro" id="IPR012677">
    <property type="entry name" value="Nucleotide-bd_a/b_plait_sf"/>
</dbReference>
<evidence type="ECO:0000256" key="2">
    <source>
        <dbReference type="ARBA" id="ARBA00022884"/>
    </source>
</evidence>
<feature type="compositionally biased region" description="Low complexity" evidence="4">
    <location>
        <begin position="511"/>
        <end position="525"/>
    </location>
</feature>
<dbReference type="GO" id="GO:0061157">
    <property type="term" value="P:mRNA destabilization"/>
    <property type="evidence" value="ECO:0007669"/>
    <property type="project" value="EnsemblFungi"/>
</dbReference>
<evidence type="ECO:0000313" key="7">
    <source>
        <dbReference type="Proteomes" id="UP000005627"/>
    </source>
</evidence>
<dbReference type="GO" id="GO:0003723">
    <property type="term" value="F:RNA binding"/>
    <property type="evidence" value="ECO:0007669"/>
    <property type="project" value="UniProtKB-UniRule"/>
</dbReference>
<keyword evidence="7" id="KW-1185">Reference proteome</keyword>
<feature type="region of interest" description="Disordered" evidence="4">
    <location>
        <begin position="345"/>
        <end position="525"/>
    </location>
</feature>
<dbReference type="OrthoDB" id="431169at2759"/>
<dbReference type="AlphaFoldDB" id="G8ZLD2"/>
<dbReference type="STRING" id="1076872.G8ZLD2"/>
<protein>
    <recommendedName>
        <fullName evidence="5">RRM domain-containing protein</fullName>
    </recommendedName>
</protein>
<feature type="compositionally biased region" description="Low complexity" evidence="4">
    <location>
        <begin position="650"/>
        <end position="670"/>
    </location>
</feature>
<feature type="compositionally biased region" description="Polar residues" evidence="4">
    <location>
        <begin position="49"/>
        <end position="65"/>
    </location>
</feature>
<dbReference type="Gene3D" id="3.30.70.330">
    <property type="match status" value="1"/>
</dbReference>
<dbReference type="RefSeq" id="XP_003678637.1">
    <property type="nucleotide sequence ID" value="XM_003678589.1"/>
</dbReference>
<dbReference type="CDD" id="cd12245">
    <property type="entry name" value="RRM_scw1_like"/>
    <property type="match status" value="1"/>
</dbReference>
<evidence type="ECO:0000256" key="3">
    <source>
        <dbReference type="PROSITE-ProRule" id="PRU00176"/>
    </source>
</evidence>
<dbReference type="SMART" id="SM00360">
    <property type="entry name" value="RRM"/>
    <property type="match status" value="1"/>
</dbReference>
<dbReference type="eggNOG" id="KOG0118">
    <property type="taxonomic scope" value="Eukaryota"/>
</dbReference>
<feature type="compositionally biased region" description="Polar residues" evidence="4">
    <location>
        <begin position="363"/>
        <end position="379"/>
    </location>
</feature>
<dbReference type="InterPro" id="IPR035979">
    <property type="entry name" value="RBD_domain_sf"/>
</dbReference>
<evidence type="ECO:0000256" key="4">
    <source>
        <dbReference type="SAM" id="MobiDB-lite"/>
    </source>
</evidence>
<dbReference type="GO" id="GO:0008361">
    <property type="term" value="P:regulation of cell size"/>
    <property type="evidence" value="ECO:0007669"/>
    <property type="project" value="EnsemblFungi"/>
</dbReference>
<proteinExistence type="predicted"/>
<dbReference type="SUPFAM" id="SSF54928">
    <property type="entry name" value="RNA-binding domain, RBD"/>
    <property type="match status" value="1"/>
</dbReference>
<dbReference type="Pfam" id="PF00076">
    <property type="entry name" value="RRM_1"/>
    <property type="match status" value="1"/>
</dbReference>
<feature type="compositionally biased region" description="Low complexity" evidence="4">
    <location>
        <begin position="66"/>
        <end position="78"/>
    </location>
</feature>
<dbReference type="PANTHER" id="PTHR10501">
    <property type="entry name" value="U1 SMALL NUCLEAR RIBONUCLEOPROTEIN A/U2 SMALL NUCLEAR RIBONUCLEOPROTEIN B"/>
    <property type="match status" value="1"/>
</dbReference>
<name>G8ZLD2_TORDE</name>
<evidence type="ECO:0000259" key="5">
    <source>
        <dbReference type="PROSITE" id="PS50102"/>
    </source>
</evidence>
<dbReference type="GeneID" id="11503066"/>
<feature type="compositionally biased region" description="Polar residues" evidence="4">
    <location>
        <begin position="421"/>
        <end position="439"/>
    </location>
</feature>
<organism evidence="6 7">
    <name type="scientific">Torulaspora delbrueckii</name>
    <name type="common">Yeast</name>
    <name type="synonym">Candida colliculosa</name>
    <dbReference type="NCBI Taxonomy" id="4950"/>
    <lineage>
        <taxon>Eukaryota</taxon>
        <taxon>Fungi</taxon>
        <taxon>Dikarya</taxon>
        <taxon>Ascomycota</taxon>
        <taxon>Saccharomycotina</taxon>
        <taxon>Saccharomycetes</taxon>
        <taxon>Saccharomycetales</taxon>
        <taxon>Saccharomycetaceae</taxon>
        <taxon>Torulaspora</taxon>
    </lineage>
</organism>
<dbReference type="HOGENOM" id="CLU_018359_0_0_1"/>
<feature type="domain" description="RRM" evidence="5">
    <location>
        <begin position="553"/>
        <end position="638"/>
    </location>
</feature>
<dbReference type="PROSITE" id="PS50102">
    <property type="entry name" value="RRM"/>
    <property type="match status" value="1"/>
</dbReference>
<accession>G8ZLD2</accession>
<keyword evidence="1" id="KW-0597">Phosphoprotein</keyword>
<feature type="compositionally biased region" description="Polar residues" evidence="4">
    <location>
        <begin position="257"/>
        <end position="320"/>
    </location>
</feature>
<evidence type="ECO:0000313" key="6">
    <source>
        <dbReference type="EMBL" id="CCE89426.1"/>
    </source>
</evidence>
<sequence>MPLIQESHPMDNSAFFTQETFATGNESTLHNISPSHQSAINLDHSSSETSIHRTSGSAHHTSAEVNNNNNSIGNSNERGSPLHLASMLHSLSLGGAIHQNVPQAQQQQQQSTVSKPDMLQGSYLLILKKLPQDITLRECYAIFALANGVVNIDLIKERKNSASSLTDDCEVSAIARFGSLQLVTHYASILSSKSDIFGPISSCSPYIELIDEVANQQIHFERPKYGVSQSNYQLASATVPVTPVSAIHQQQQQQQQSSPIASTSTRPSLMQTRSRFSFNDPFSSDQKTQHMSEQQQKLQTKPGSVITHSRSNQDSSSTDVGKSFLLLENDDINDSIWGSNAMPSSMNGFSSTPQPSTPILEWGSNNRKPSSSFFLSQSGGATGAQPPVSQSVDVSSSLHGMPGRTSNSASIATPFNLLGQIPTNGQPNIPSAMSGSDMSGQRKHNMFINTKQQQQDQQKQQPHTHQQQQQHQQSMQEQAVSSSQTGTPQKSSQMRGSVSRVAHSANGTQKGSISNPSSSTNVASSGAISQADLSLLARVLPPANPADQNPPCNTLYVGNLPPDTTEQELRHLFSGQQGFRRLSFRNKNSNGNGHGPMCFVEFEDVSFATRALAELYGSQLPRASASNKGGIRLSFSKNPLGVRGPNNRRNGSSTSVNTPTSSNSGNNSGFSNYSYPAGFNKV</sequence>
<feature type="compositionally biased region" description="Polar residues" evidence="4">
    <location>
        <begin position="479"/>
        <end position="496"/>
    </location>
</feature>